<feature type="compositionally biased region" description="Low complexity" evidence="2">
    <location>
        <begin position="303"/>
        <end position="319"/>
    </location>
</feature>
<dbReference type="SUPFAM" id="SSF57850">
    <property type="entry name" value="RING/U-box"/>
    <property type="match status" value="1"/>
</dbReference>
<dbReference type="STRING" id="3068.D8TIK4"/>
<evidence type="ECO:0000313" key="5">
    <source>
        <dbReference type="Proteomes" id="UP000001058"/>
    </source>
</evidence>
<reference evidence="4 5" key="1">
    <citation type="journal article" date="2010" name="Science">
        <title>Genomic analysis of organismal complexity in the multicellular green alga Volvox carteri.</title>
        <authorList>
            <person name="Prochnik S.E."/>
            <person name="Umen J."/>
            <person name="Nedelcu A.M."/>
            <person name="Hallmann A."/>
            <person name="Miller S.M."/>
            <person name="Nishii I."/>
            <person name="Ferris P."/>
            <person name="Kuo A."/>
            <person name="Mitros T."/>
            <person name="Fritz-Laylin L.K."/>
            <person name="Hellsten U."/>
            <person name="Chapman J."/>
            <person name="Simakov O."/>
            <person name="Rensing S.A."/>
            <person name="Terry A."/>
            <person name="Pangilinan J."/>
            <person name="Kapitonov V."/>
            <person name="Jurka J."/>
            <person name="Salamov A."/>
            <person name="Shapiro H."/>
            <person name="Schmutz J."/>
            <person name="Grimwood J."/>
            <person name="Lindquist E."/>
            <person name="Lucas S."/>
            <person name="Grigoriev I.V."/>
            <person name="Schmitt R."/>
            <person name="Kirk D."/>
            <person name="Rokhsar D.S."/>
        </authorList>
    </citation>
    <scope>NUCLEOTIDE SEQUENCE [LARGE SCALE GENOMIC DNA]</scope>
    <source>
        <strain evidence="5">f. Nagariensis / Eve</strain>
    </source>
</reference>
<dbReference type="eggNOG" id="ENOG502RRF2">
    <property type="taxonomic scope" value="Eukaryota"/>
</dbReference>
<keyword evidence="1" id="KW-0863">Zinc-finger</keyword>
<feature type="compositionally biased region" description="Gly residues" evidence="2">
    <location>
        <begin position="476"/>
        <end position="487"/>
    </location>
</feature>
<feature type="domain" description="RING-type" evidence="3">
    <location>
        <begin position="109"/>
        <end position="161"/>
    </location>
</feature>
<dbReference type="AlphaFoldDB" id="D8TIK4"/>
<dbReference type="EMBL" id="GL378323">
    <property type="protein sequence ID" value="EFJ52902.1"/>
    <property type="molecule type" value="Genomic_DNA"/>
</dbReference>
<dbReference type="RefSeq" id="XP_002945907.1">
    <property type="nucleotide sequence ID" value="XM_002945861.1"/>
</dbReference>
<feature type="region of interest" description="Disordered" evidence="2">
    <location>
        <begin position="850"/>
        <end position="872"/>
    </location>
</feature>
<feature type="compositionally biased region" description="Low complexity" evidence="2">
    <location>
        <begin position="264"/>
        <end position="280"/>
    </location>
</feature>
<feature type="compositionally biased region" description="Pro residues" evidence="2">
    <location>
        <begin position="597"/>
        <end position="618"/>
    </location>
</feature>
<dbReference type="OrthoDB" id="2122982at2759"/>
<proteinExistence type="predicted"/>
<dbReference type="PANTHER" id="PTHR21540:SF3">
    <property type="entry name" value="E3 UBIQUITIN-PROTEIN LIGASE ZSWIM2"/>
    <property type="match status" value="1"/>
</dbReference>
<evidence type="ECO:0000313" key="4">
    <source>
        <dbReference type="EMBL" id="EFJ52902.1"/>
    </source>
</evidence>
<dbReference type="InterPro" id="IPR001841">
    <property type="entry name" value="Znf_RING"/>
</dbReference>
<feature type="region of interest" description="Disordered" evidence="2">
    <location>
        <begin position="452"/>
        <end position="491"/>
    </location>
</feature>
<feature type="region of interest" description="Disordered" evidence="2">
    <location>
        <begin position="303"/>
        <end position="333"/>
    </location>
</feature>
<name>D8TIK4_VOLCA</name>
<dbReference type="Proteomes" id="UP000001058">
    <property type="component" value="Unassembled WGS sequence"/>
</dbReference>
<organism evidence="5">
    <name type="scientific">Volvox carteri f. nagariensis</name>
    <dbReference type="NCBI Taxonomy" id="3068"/>
    <lineage>
        <taxon>Eukaryota</taxon>
        <taxon>Viridiplantae</taxon>
        <taxon>Chlorophyta</taxon>
        <taxon>core chlorophytes</taxon>
        <taxon>Chlorophyceae</taxon>
        <taxon>CS clade</taxon>
        <taxon>Chlamydomonadales</taxon>
        <taxon>Volvocaceae</taxon>
        <taxon>Volvox</taxon>
    </lineage>
</organism>
<dbReference type="Gene3D" id="3.30.40.10">
    <property type="entry name" value="Zinc/RING finger domain, C3HC4 (zinc finger)"/>
    <property type="match status" value="1"/>
</dbReference>
<keyword evidence="1" id="KW-0479">Metal-binding</keyword>
<evidence type="ECO:0000256" key="2">
    <source>
        <dbReference type="SAM" id="MobiDB-lite"/>
    </source>
</evidence>
<feature type="compositionally biased region" description="Pro residues" evidence="2">
    <location>
        <begin position="555"/>
        <end position="567"/>
    </location>
</feature>
<dbReference type="InParanoid" id="D8TIK4"/>
<feature type="region of interest" description="Disordered" evidence="2">
    <location>
        <begin position="510"/>
        <end position="529"/>
    </location>
</feature>
<evidence type="ECO:0000256" key="1">
    <source>
        <dbReference type="PROSITE-ProRule" id="PRU00175"/>
    </source>
</evidence>
<dbReference type="InterPro" id="IPR013083">
    <property type="entry name" value="Znf_RING/FYVE/PHD"/>
</dbReference>
<evidence type="ECO:0000259" key="3">
    <source>
        <dbReference type="PROSITE" id="PS50089"/>
    </source>
</evidence>
<dbReference type="PROSITE" id="PS50089">
    <property type="entry name" value="ZF_RING_2"/>
    <property type="match status" value="1"/>
</dbReference>
<keyword evidence="5" id="KW-1185">Reference proteome</keyword>
<feature type="compositionally biased region" description="Low complexity" evidence="2">
    <location>
        <begin position="516"/>
        <end position="529"/>
    </location>
</feature>
<feature type="region of interest" description="Disordered" evidence="2">
    <location>
        <begin position="548"/>
        <end position="635"/>
    </location>
</feature>
<sequence>MAERVSPWRPKPSQEVVDLLHQLSPVGANGTCKELCMHTVFVMVKVLRVPVSNPLLWQLSLSDRELEEVLRCGTQPERPPQEAAKAKPAAEKTPAGQVKRRDVDEEEPCPICYEDMLGQDLDNLVWCRFGCGRNVHGKCMGVWMEHQVQSLGKELTCPLCRSEWGEFKWRPPPPKRKAREERKDVHYGTHCGACKKPSIGPGGAIAGVPTSPRHGNAAAASGAHMGQRTHSHTHLSDIAGGITSPRGGGGGSGSGDGEAHAEAEGAGQAAGEMRRASASGVAGGGGGNGSSTARDALVIGAAGQQLQQQQQHTAAAARQAGGGGGAAAAGARHPVRGTTIARAGAGPRITAEEPPSLEARLAAQRRPLLAVEGLTVGPGGAAAAQGGQAGPPHDLSDMLVRRAALGQPSRPVLVRRARSTVTHDRSTGEGSGGAGDLNLGLAGVPLNAGGERSLHGEAAGPGYVGRGLRRKPEPGPGGVQRGPGKSGGFQRHKTTSVKLQPLTSGAVAWVQGGGAPMQSGGPPAAGQPPELVLQGRVVLHGEVASPGPVGVRCRGPPPRYIPPPENQQPPGLRRTHSAGPQGPMTLAVTARSMAPHPLTPETPSPVPLPPAAHPPPAASLPGNLQGGGGGPYGPAPYGNETYGGAIQYDDNVLMAFTHHIPGPGSSFRHELEANGWLVQEERDGVWGVGSDGEDGAEEDPLEEEFPRGPPSPAQRLFSSRPNTVPSELVSDLYGEPGAMSRCLSHSHSFTLSTSGRRCSRLGLTLSRGGGASAKLRDSLEDSSSPLAPAAPPMVLSSPRTSRASARLALGSAGGGGGCVGVGDVGRDSVLLASVRMDAVDDWMDSLRRQQRLSRDGGTSTSHSCSGVPPGSSPRVLPVEESLFAASVTSSITGGAALAAIARLSVANASATGEEPSGAVQGEAAVALSASFEDTLSAFMVEQQTAINPSPSKPDRDEIDFTTYANPVFNRPYTLDMSFQ</sequence>
<dbReference type="CDD" id="cd16494">
    <property type="entry name" value="RING-CH-C4HC3_ZSWM2"/>
    <property type="match status" value="1"/>
</dbReference>
<feature type="compositionally biased region" description="Low complexity" evidence="2">
    <location>
        <begin position="781"/>
        <end position="797"/>
    </location>
</feature>
<feature type="region of interest" description="Disordered" evidence="2">
    <location>
        <begin position="768"/>
        <end position="797"/>
    </location>
</feature>
<dbReference type="GeneID" id="9625423"/>
<dbReference type="GO" id="GO:0061630">
    <property type="term" value="F:ubiquitin protein ligase activity"/>
    <property type="evidence" value="ECO:0007669"/>
    <property type="project" value="InterPro"/>
</dbReference>
<dbReference type="GO" id="GO:0008270">
    <property type="term" value="F:zinc ion binding"/>
    <property type="evidence" value="ECO:0007669"/>
    <property type="project" value="UniProtKB-KW"/>
</dbReference>
<keyword evidence="1" id="KW-0862">Zinc</keyword>
<accession>D8TIK4</accession>
<feature type="compositionally biased region" description="Gly residues" evidence="2">
    <location>
        <begin position="246"/>
        <end position="256"/>
    </location>
</feature>
<feature type="compositionally biased region" description="Acidic residues" evidence="2">
    <location>
        <begin position="691"/>
        <end position="703"/>
    </location>
</feature>
<feature type="region of interest" description="Disordered" evidence="2">
    <location>
        <begin position="202"/>
        <end position="290"/>
    </location>
</feature>
<gene>
    <name evidence="4" type="primary">mot4</name>
    <name evidence="4" type="ORF">VOLCADRAFT_86362</name>
</gene>
<feature type="region of interest" description="Disordered" evidence="2">
    <location>
        <begin position="416"/>
        <end position="436"/>
    </location>
</feature>
<dbReference type="KEGG" id="vcn:VOLCADRAFT_86362"/>
<feature type="region of interest" description="Disordered" evidence="2">
    <location>
        <begin position="74"/>
        <end position="100"/>
    </location>
</feature>
<protein>
    <submittedName>
        <fullName evidence="4">Uncharacterized protein mot4</fullName>
    </submittedName>
</protein>
<dbReference type="InterPro" id="IPR039903">
    <property type="entry name" value="Zswim2"/>
</dbReference>
<dbReference type="PANTHER" id="PTHR21540">
    <property type="entry name" value="RING FINGER AND SWIM DOMAIN-CONTAINING PROTEIN 2"/>
    <property type="match status" value="1"/>
</dbReference>
<feature type="region of interest" description="Disordered" evidence="2">
    <location>
        <begin position="690"/>
        <end position="721"/>
    </location>
</feature>